<evidence type="ECO:0000313" key="3">
    <source>
        <dbReference type="EMBL" id="KAK9935944.1"/>
    </source>
</evidence>
<evidence type="ECO:0000313" key="4">
    <source>
        <dbReference type="Proteomes" id="UP001457282"/>
    </source>
</evidence>
<dbReference type="Gene3D" id="1.25.40.20">
    <property type="entry name" value="Ankyrin repeat-containing domain"/>
    <property type="match status" value="2"/>
</dbReference>
<keyword evidence="1" id="KW-0472">Membrane</keyword>
<dbReference type="EMBL" id="JBEDUW010000003">
    <property type="protein sequence ID" value="KAK9935944.1"/>
    <property type="molecule type" value="Genomic_DNA"/>
</dbReference>
<proteinExistence type="predicted"/>
<dbReference type="InterPro" id="IPR002110">
    <property type="entry name" value="Ankyrin_rpt"/>
</dbReference>
<dbReference type="Pfam" id="PF12796">
    <property type="entry name" value="Ank_2"/>
    <property type="match status" value="1"/>
</dbReference>
<sequence>MAENTSISEYQKSRHLYQSLRNGHITEVMKAYDEAKASTPDARLELITTLHGDTILHMAIYIDQHSIAKKIIEKCSGDNDVLLTKKNAFGNTVLHEAAATDHKNLVEMLLDKAPALLSMANNIGEMPLYTAAYFGQTENFKLLAAQVLKKHPNDLRRHLCTFYDPDSSPTIEAVRSTVLHAAINSEFFEFALLIARNQDYAGIIELKYKNSMTSLQLLSCNPSAFRSGTKYGLIKSLIYNCAPYENAHKQNPSDDSNGESSSRATLFLRPVISFLRRVISSVNRSVWIVLRGWSSMRKIYEEKKKHESALDLAKLLIAADFSWDDRRQLGDIPVPGGVEPDVKSPTRMDNPFGGEMPSLSQLPDIPLFLAASHGILEIVKEILEAHASAYEYRNKKRLNILHVAIMHRQSHIFDMVTKMETPKSRLVQQIDRNGYTILHHVGITDFRNGGTKPGPALQLQEELEWFEKVEKIVPPHYAMIRVENEEMETLQLSENQIIPSPAPHLGRDKKSKKETAREYFRRTHADLLKDAQEWLKQTSESCSTVAGLMATVAFAAAFTVPGGNNEKNGQPILLQNPFFLVFIITDALSLASSLTSLVMFLSILTSPFELDDFHHSLPRKVILGFTFLFFSVAVTMLAFASTLMLTIPIKRRLTTTFVYCVAFLPVTMFALLQFPLYVAFKTSLEYSFTAIKSLLPSGRLISKAIKKDA</sequence>
<feature type="domain" description="PGG" evidence="2">
    <location>
        <begin position="533"/>
        <end position="645"/>
    </location>
</feature>
<feature type="transmembrane region" description="Helical" evidence="1">
    <location>
        <begin position="621"/>
        <end position="645"/>
    </location>
</feature>
<feature type="transmembrane region" description="Helical" evidence="1">
    <location>
        <begin position="545"/>
        <end position="565"/>
    </location>
</feature>
<dbReference type="AlphaFoldDB" id="A0AAW1XHA4"/>
<dbReference type="InterPro" id="IPR026961">
    <property type="entry name" value="PGG_dom"/>
</dbReference>
<gene>
    <name evidence="3" type="ORF">M0R45_012816</name>
</gene>
<accession>A0AAW1XHA4</accession>
<evidence type="ECO:0000256" key="1">
    <source>
        <dbReference type="SAM" id="Phobius"/>
    </source>
</evidence>
<dbReference type="SUPFAM" id="SSF48403">
    <property type="entry name" value="Ankyrin repeat"/>
    <property type="match status" value="1"/>
</dbReference>
<dbReference type="GO" id="GO:0016020">
    <property type="term" value="C:membrane"/>
    <property type="evidence" value="ECO:0007669"/>
    <property type="project" value="TreeGrafter"/>
</dbReference>
<keyword evidence="1" id="KW-0812">Transmembrane</keyword>
<dbReference type="PANTHER" id="PTHR24177">
    <property type="entry name" value="CASKIN"/>
    <property type="match status" value="1"/>
</dbReference>
<name>A0AAW1XHA4_RUBAR</name>
<dbReference type="SMART" id="SM00248">
    <property type="entry name" value="ANK"/>
    <property type="match status" value="5"/>
</dbReference>
<dbReference type="PANTHER" id="PTHR24177:SF215">
    <property type="entry name" value="PGG DOMAIN-CONTAINING PROTEIN"/>
    <property type="match status" value="1"/>
</dbReference>
<dbReference type="Pfam" id="PF13962">
    <property type="entry name" value="PGG"/>
    <property type="match status" value="1"/>
</dbReference>
<keyword evidence="4" id="KW-1185">Reference proteome</keyword>
<evidence type="ECO:0000259" key="2">
    <source>
        <dbReference type="Pfam" id="PF13962"/>
    </source>
</evidence>
<keyword evidence="1" id="KW-1133">Transmembrane helix</keyword>
<feature type="transmembrane region" description="Helical" evidence="1">
    <location>
        <begin position="577"/>
        <end position="601"/>
    </location>
</feature>
<protein>
    <recommendedName>
        <fullName evidence="2">PGG domain-containing protein</fullName>
    </recommendedName>
</protein>
<organism evidence="3 4">
    <name type="scientific">Rubus argutus</name>
    <name type="common">Southern blackberry</name>
    <dbReference type="NCBI Taxonomy" id="59490"/>
    <lineage>
        <taxon>Eukaryota</taxon>
        <taxon>Viridiplantae</taxon>
        <taxon>Streptophyta</taxon>
        <taxon>Embryophyta</taxon>
        <taxon>Tracheophyta</taxon>
        <taxon>Spermatophyta</taxon>
        <taxon>Magnoliopsida</taxon>
        <taxon>eudicotyledons</taxon>
        <taxon>Gunneridae</taxon>
        <taxon>Pentapetalae</taxon>
        <taxon>rosids</taxon>
        <taxon>fabids</taxon>
        <taxon>Rosales</taxon>
        <taxon>Rosaceae</taxon>
        <taxon>Rosoideae</taxon>
        <taxon>Rosoideae incertae sedis</taxon>
        <taxon>Rubus</taxon>
    </lineage>
</organism>
<comment type="caution">
    <text evidence="3">The sequence shown here is derived from an EMBL/GenBank/DDBJ whole genome shotgun (WGS) entry which is preliminary data.</text>
</comment>
<reference evidence="3 4" key="1">
    <citation type="journal article" date="2023" name="G3 (Bethesda)">
        <title>A chromosome-length genome assembly and annotation of blackberry (Rubus argutus, cv. 'Hillquist').</title>
        <authorList>
            <person name="Bruna T."/>
            <person name="Aryal R."/>
            <person name="Dudchenko O."/>
            <person name="Sargent D.J."/>
            <person name="Mead D."/>
            <person name="Buti M."/>
            <person name="Cavallini A."/>
            <person name="Hytonen T."/>
            <person name="Andres J."/>
            <person name="Pham M."/>
            <person name="Weisz D."/>
            <person name="Mascagni F."/>
            <person name="Usai G."/>
            <person name="Natali L."/>
            <person name="Bassil N."/>
            <person name="Fernandez G.E."/>
            <person name="Lomsadze A."/>
            <person name="Armour M."/>
            <person name="Olukolu B."/>
            <person name="Poorten T."/>
            <person name="Britton C."/>
            <person name="Davik J."/>
            <person name="Ashrafi H."/>
            <person name="Aiden E.L."/>
            <person name="Borodovsky M."/>
            <person name="Worthington M."/>
        </authorList>
    </citation>
    <scope>NUCLEOTIDE SEQUENCE [LARGE SCALE GENOMIC DNA]</scope>
    <source>
        <strain evidence="3">PI 553951</strain>
    </source>
</reference>
<dbReference type="Proteomes" id="UP001457282">
    <property type="component" value="Unassembled WGS sequence"/>
</dbReference>
<dbReference type="InterPro" id="IPR036770">
    <property type="entry name" value="Ankyrin_rpt-contain_sf"/>
</dbReference>
<feature type="transmembrane region" description="Helical" evidence="1">
    <location>
        <begin position="657"/>
        <end position="680"/>
    </location>
</feature>